<dbReference type="InterPro" id="IPR036388">
    <property type="entry name" value="WH-like_DNA-bd_sf"/>
</dbReference>
<dbReference type="PANTHER" id="PTHR33204">
    <property type="entry name" value="TRANSCRIPTIONAL REGULATOR, MARR FAMILY"/>
    <property type="match status" value="1"/>
</dbReference>
<dbReference type="Pfam" id="PF01638">
    <property type="entry name" value="HxlR"/>
    <property type="match status" value="1"/>
</dbReference>
<dbReference type="InterPro" id="IPR036390">
    <property type="entry name" value="WH_DNA-bd_sf"/>
</dbReference>
<dbReference type="EMBL" id="JAAXOO010000001">
    <property type="protein sequence ID" value="NKY31859.1"/>
    <property type="molecule type" value="Genomic_DNA"/>
</dbReference>
<dbReference type="InterPro" id="IPR002577">
    <property type="entry name" value="HTH_HxlR"/>
</dbReference>
<evidence type="ECO:0000259" key="5">
    <source>
        <dbReference type="PROSITE" id="PS51118"/>
    </source>
</evidence>
<reference evidence="6 7" key="1">
    <citation type="submission" date="2020-04" db="EMBL/GenBank/DDBJ databases">
        <title>MicrobeNet Type strains.</title>
        <authorList>
            <person name="Nicholson A.C."/>
        </authorList>
    </citation>
    <scope>NUCLEOTIDE SEQUENCE [LARGE SCALE GENOMIC DNA]</scope>
    <source>
        <strain evidence="6 7">DSM 45078</strain>
    </source>
</reference>
<organism evidence="6 7">
    <name type="scientific">Nocardia speluncae</name>
    <dbReference type="NCBI Taxonomy" id="419477"/>
    <lineage>
        <taxon>Bacteria</taxon>
        <taxon>Bacillati</taxon>
        <taxon>Actinomycetota</taxon>
        <taxon>Actinomycetes</taxon>
        <taxon>Mycobacteriales</taxon>
        <taxon>Nocardiaceae</taxon>
        <taxon>Nocardia</taxon>
    </lineage>
</organism>
<gene>
    <name evidence="6" type="ORF">HGA13_02045</name>
</gene>
<evidence type="ECO:0000256" key="2">
    <source>
        <dbReference type="ARBA" id="ARBA00023125"/>
    </source>
</evidence>
<evidence type="ECO:0000256" key="4">
    <source>
        <dbReference type="SAM" id="MobiDB-lite"/>
    </source>
</evidence>
<dbReference type="GO" id="GO:0003677">
    <property type="term" value="F:DNA binding"/>
    <property type="evidence" value="ECO:0007669"/>
    <property type="project" value="UniProtKB-KW"/>
</dbReference>
<dbReference type="SUPFAM" id="SSF46785">
    <property type="entry name" value="Winged helix' DNA-binding domain"/>
    <property type="match status" value="1"/>
</dbReference>
<evidence type="ECO:0000313" key="7">
    <source>
        <dbReference type="Proteomes" id="UP000565715"/>
    </source>
</evidence>
<evidence type="ECO:0000256" key="3">
    <source>
        <dbReference type="ARBA" id="ARBA00023163"/>
    </source>
</evidence>
<dbReference type="PANTHER" id="PTHR33204:SF18">
    <property type="entry name" value="TRANSCRIPTIONAL REGULATORY PROTEIN"/>
    <property type="match status" value="1"/>
</dbReference>
<keyword evidence="7" id="KW-1185">Reference proteome</keyword>
<dbReference type="Gene3D" id="1.10.10.10">
    <property type="entry name" value="Winged helix-like DNA-binding domain superfamily/Winged helix DNA-binding domain"/>
    <property type="match status" value="1"/>
</dbReference>
<accession>A0A846X9Z6</accession>
<proteinExistence type="predicted"/>
<keyword evidence="3" id="KW-0804">Transcription</keyword>
<dbReference type="PROSITE" id="PS51118">
    <property type="entry name" value="HTH_HXLR"/>
    <property type="match status" value="1"/>
</dbReference>
<name>A0A846X9Z6_9NOCA</name>
<comment type="caution">
    <text evidence="6">The sequence shown here is derived from an EMBL/GenBank/DDBJ whole genome shotgun (WGS) entry which is preliminary data.</text>
</comment>
<dbReference type="RefSeq" id="WP_068035460.1">
    <property type="nucleotide sequence ID" value="NZ_JAAXOO010000001.1"/>
</dbReference>
<dbReference type="AlphaFoldDB" id="A0A846X9Z6"/>
<keyword evidence="2" id="KW-0238">DNA-binding</keyword>
<feature type="region of interest" description="Disordered" evidence="4">
    <location>
        <begin position="170"/>
        <end position="192"/>
    </location>
</feature>
<feature type="domain" description="HTH hxlR-type" evidence="5">
    <location>
        <begin position="19"/>
        <end position="119"/>
    </location>
</feature>
<dbReference type="Proteomes" id="UP000565715">
    <property type="component" value="Unassembled WGS sequence"/>
</dbReference>
<keyword evidence="1" id="KW-0805">Transcription regulation</keyword>
<evidence type="ECO:0000313" key="6">
    <source>
        <dbReference type="EMBL" id="NKY31859.1"/>
    </source>
</evidence>
<protein>
    <submittedName>
        <fullName evidence="6">Helix-turn-helix transcriptional regulator</fullName>
    </submittedName>
</protein>
<evidence type="ECO:0000256" key="1">
    <source>
        <dbReference type="ARBA" id="ARBA00023015"/>
    </source>
</evidence>
<sequence length="192" mass="20792">MTQPVSPSLLHVAPGKSGCPINMTMELLGDRWSLIVLRDIMFSGNTHFRELLGSSEEGIASNMLAARLGKLVTAGLLTRDDDPSHRQKVEYHLTEAAIALVPLITELGAWGARWLPTTPELAIRAQLLATGGPELGQRFMDELRDIHLHRHPAPENGVLAELTAAYQKTTQASEPVNCPAPPTPPRGEVVDG</sequence>